<dbReference type="InterPro" id="IPR000209">
    <property type="entry name" value="Peptidase_S8/S53_dom"/>
</dbReference>
<evidence type="ECO:0000256" key="3">
    <source>
        <dbReference type="ARBA" id="ARBA00022825"/>
    </source>
</evidence>
<dbReference type="GO" id="GO:0006508">
    <property type="term" value="P:proteolysis"/>
    <property type="evidence" value="ECO:0007669"/>
    <property type="project" value="UniProtKB-KW"/>
</dbReference>
<protein>
    <recommendedName>
        <fullName evidence="5">Peptidase S8/S53 domain-containing protein</fullName>
    </recommendedName>
</protein>
<dbReference type="PROSITE" id="PS51892">
    <property type="entry name" value="SUBTILASE"/>
    <property type="match status" value="1"/>
</dbReference>
<evidence type="ECO:0000313" key="9">
    <source>
        <dbReference type="Proteomes" id="UP000014148"/>
    </source>
</evidence>
<comment type="caution">
    <text evidence="6">The sequence shown here is derived from an EMBL/GenBank/DDBJ whole genome shotgun (WGS) entry which is preliminary data.</text>
</comment>
<keyword evidence="9" id="KW-1185">Reference proteome</keyword>
<organism evidence="6 8">
    <name type="scientific">Enterococcus malodoratus ATCC 43197</name>
    <dbReference type="NCBI Taxonomy" id="1158601"/>
    <lineage>
        <taxon>Bacteria</taxon>
        <taxon>Bacillati</taxon>
        <taxon>Bacillota</taxon>
        <taxon>Bacilli</taxon>
        <taxon>Lactobacillales</taxon>
        <taxon>Enterococcaceae</taxon>
        <taxon>Enterococcus</taxon>
    </lineage>
</organism>
<evidence type="ECO:0000256" key="4">
    <source>
        <dbReference type="PROSITE-ProRule" id="PRU01240"/>
    </source>
</evidence>
<dbReference type="OrthoDB" id="9798386at2"/>
<dbReference type="InterPro" id="IPR036852">
    <property type="entry name" value="Peptidase_S8/S53_dom_sf"/>
</dbReference>
<dbReference type="GO" id="GO:0004252">
    <property type="term" value="F:serine-type endopeptidase activity"/>
    <property type="evidence" value="ECO:0007669"/>
    <property type="project" value="UniProtKB-UniRule"/>
</dbReference>
<evidence type="ECO:0000313" key="8">
    <source>
        <dbReference type="Proteomes" id="UP000013783"/>
    </source>
</evidence>
<dbReference type="EMBL" id="AJAK01000006">
    <property type="protein sequence ID" value="EOH81269.1"/>
    <property type="molecule type" value="Genomic_DNA"/>
</dbReference>
<keyword evidence="2 4" id="KW-0378">Hydrolase</keyword>
<dbReference type="PATRIC" id="fig|1158601.3.peg.362"/>
<dbReference type="Proteomes" id="UP000014148">
    <property type="component" value="Unassembled WGS sequence"/>
</dbReference>
<reference evidence="7 9" key="2">
    <citation type="submission" date="2013-03" db="EMBL/GenBank/DDBJ databases">
        <title>The Genome Sequence of Enterococcus malodoratus ATCC_43197 (PacBio/Illumina hybrid assembly).</title>
        <authorList>
            <consortium name="The Broad Institute Genomics Platform"/>
            <consortium name="The Broad Institute Genome Sequencing Center for Infectious Disease"/>
            <person name="Earl A."/>
            <person name="Russ C."/>
            <person name="Gilmore M."/>
            <person name="Surin D."/>
            <person name="Walker B."/>
            <person name="Young S."/>
            <person name="Zeng Q."/>
            <person name="Gargeya S."/>
            <person name="Fitzgerald M."/>
            <person name="Haas B."/>
            <person name="Abouelleil A."/>
            <person name="Allen A.W."/>
            <person name="Alvarado L."/>
            <person name="Arachchi H.M."/>
            <person name="Berlin A.M."/>
            <person name="Chapman S.B."/>
            <person name="Gainer-Dewar J."/>
            <person name="Goldberg J."/>
            <person name="Griggs A."/>
            <person name="Gujja S."/>
            <person name="Hansen M."/>
            <person name="Howarth C."/>
            <person name="Imamovic A."/>
            <person name="Ireland A."/>
            <person name="Larimer J."/>
            <person name="McCowan C."/>
            <person name="Murphy C."/>
            <person name="Pearson M."/>
            <person name="Poon T.W."/>
            <person name="Priest M."/>
            <person name="Roberts A."/>
            <person name="Saif S."/>
            <person name="Shea T."/>
            <person name="Sisk P."/>
            <person name="Sykes S."/>
            <person name="Wortman J."/>
            <person name="Nusbaum C."/>
            <person name="Birren B."/>
        </authorList>
    </citation>
    <scope>NUCLEOTIDE SEQUENCE [LARGE SCALE GENOMIC DNA]</scope>
    <source>
        <strain evidence="7 9">ATCC 43197</strain>
    </source>
</reference>
<dbReference type="SUPFAM" id="SSF52743">
    <property type="entry name" value="Subtilisin-like"/>
    <property type="match status" value="1"/>
</dbReference>
<feature type="domain" description="Peptidase S8/S53" evidence="5">
    <location>
        <begin position="138"/>
        <end position="291"/>
    </location>
</feature>
<reference evidence="6 8" key="1">
    <citation type="submission" date="2013-02" db="EMBL/GenBank/DDBJ databases">
        <title>The Genome Sequence of Enterococcus malodoratus ATCC_43197.</title>
        <authorList>
            <consortium name="The Broad Institute Genome Sequencing Platform"/>
            <consortium name="The Broad Institute Genome Sequencing Center for Infectious Disease"/>
            <person name="Earl A.M."/>
            <person name="Gilmore M.S."/>
            <person name="Lebreton F."/>
            <person name="Walker B."/>
            <person name="Young S.K."/>
            <person name="Zeng Q."/>
            <person name="Gargeya S."/>
            <person name="Fitzgerald M."/>
            <person name="Haas B."/>
            <person name="Abouelleil A."/>
            <person name="Alvarado L."/>
            <person name="Arachchi H.M."/>
            <person name="Berlin A.M."/>
            <person name="Chapman S.B."/>
            <person name="Dewar J."/>
            <person name="Goldberg J."/>
            <person name="Griggs A."/>
            <person name="Gujja S."/>
            <person name="Hansen M."/>
            <person name="Howarth C."/>
            <person name="Imamovic A."/>
            <person name="Larimer J."/>
            <person name="McCowan C."/>
            <person name="Murphy C."/>
            <person name="Neiman D."/>
            <person name="Pearson M."/>
            <person name="Priest M."/>
            <person name="Roberts A."/>
            <person name="Saif S."/>
            <person name="Shea T."/>
            <person name="Sisk P."/>
            <person name="Sykes S."/>
            <person name="Wortman J."/>
            <person name="Nusbaum C."/>
            <person name="Birren B."/>
        </authorList>
    </citation>
    <scope>NUCLEOTIDE SEQUENCE [LARGE SCALE GENOMIC DNA]</scope>
    <source>
        <strain evidence="6 8">ATCC 43197</strain>
    </source>
</reference>
<feature type="active site" description="Charge relay system" evidence="4">
    <location>
        <position position="361"/>
    </location>
</feature>
<dbReference type="Pfam" id="PF00082">
    <property type="entry name" value="Peptidase_S8"/>
    <property type="match status" value="1"/>
</dbReference>
<evidence type="ECO:0000313" key="6">
    <source>
        <dbReference type="EMBL" id="EOH81269.1"/>
    </source>
</evidence>
<dbReference type="Gene3D" id="3.40.50.200">
    <property type="entry name" value="Peptidase S8/S53 domain"/>
    <property type="match status" value="1"/>
</dbReference>
<evidence type="ECO:0000256" key="2">
    <source>
        <dbReference type="ARBA" id="ARBA00022801"/>
    </source>
</evidence>
<sequence>MIKKIRKVILIILSSFIVLASLILAYIIWIQPIDSRTADHSIGIARKTEAESKETIKVKKMPKPNSNYSSSPQSNLRSKDLSQLNLTSEFNAIKRVVYDTSTKWPRRLPKGFDPDKSMELGKNPGLHVQELHKKGITGKGVSVGIIDQTLYTEHSEYKKRLKHYEEIHALSKVPEMHGAGVASLAVGENIGVAPESNLYFIASSFADNLLIMLKMKGHDSKGDTYTNGITYKYYAQSIERFLEINKTLPEKEKIRAISISRGFNKKDNDYDLFKKALDKANDQGILVVTATLEQDYGIGIAGLGKEMMSDPDDRASYSVGSWLKENAEDYQNCLFLPMDCRTYAGITGEKSYVNDTSGGLSWVVPYLAGLYALAYQVNKSITPETFIEKAIETSDSQVVENEGKPFTIKYLINPIRLIEEIQSDT</sequence>
<keyword evidence="3 4" id="KW-0720">Serine protease</keyword>
<dbReference type="RefSeq" id="WP_010739273.1">
    <property type="nucleotide sequence ID" value="NZ_KB946249.1"/>
</dbReference>
<dbReference type="Proteomes" id="UP000013783">
    <property type="component" value="Unassembled WGS sequence"/>
</dbReference>
<dbReference type="STRING" id="71451.RV07_GL002778"/>
<accession>R2RZA5</accession>
<name>R2RZA5_9ENTE</name>
<gene>
    <name evidence="7" type="ORF">I585_00311</name>
    <name evidence="6" type="ORF">UAI_00379</name>
</gene>
<dbReference type="AlphaFoldDB" id="R2RZA5"/>
<proteinExistence type="inferred from homology"/>
<dbReference type="InterPro" id="IPR015500">
    <property type="entry name" value="Peptidase_S8_subtilisin-rel"/>
</dbReference>
<feature type="active site" description="Charge relay system" evidence="4">
    <location>
        <position position="177"/>
    </location>
</feature>
<comment type="similarity">
    <text evidence="4">Belongs to the peptidase S8 family.</text>
</comment>
<feature type="active site" description="Charge relay system" evidence="4">
    <location>
        <position position="147"/>
    </location>
</feature>
<keyword evidence="1 4" id="KW-0645">Protease</keyword>
<dbReference type="eggNOG" id="COG1404">
    <property type="taxonomic scope" value="Bacteria"/>
</dbReference>
<dbReference type="EMBL" id="ASWA01000002">
    <property type="protein sequence ID" value="EOT68852.1"/>
    <property type="molecule type" value="Genomic_DNA"/>
</dbReference>
<evidence type="ECO:0000313" key="7">
    <source>
        <dbReference type="EMBL" id="EOT68852.1"/>
    </source>
</evidence>
<dbReference type="PRINTS" id="PR00723">
    <property type="entry name" value="SUBTILISIN"/>
</dbReference>
<evidence type="ECO:0000259" key="5">
    <source>
        <dbReference type="Pfam" id="PF00082"/>
    </source>
</evidence>
<evidence type="ECO:0000256" key="1">
    <source>
        <dbReference type="ARBA" id="ARBA00022670"/>
    </source>
</evidence>